<sequence>MSNIWKLCKGSDSKGKETDDGSGFTEALQDIIHSSSCQAVTASTARGVADFPNPRYLTISIHKPDTFLSAMEGQQRNHRRGARPSVGYLLFQYQSELTRRHAEPTRLSRTKINIIDGLVSRTIRHLKHCSVEELQACKRGLVYKEQLRDQLKGMRRRRSSAAPNTSQNSSSKTSKTVAAKAPSTPPKPKTSEGGRPKVSIFGPEIFV</sequence>
<protein>
    <submittedName>
        <fullName evidence="3">Uncharacterized protein isoform X1</fullName>
    </submittedName>
</protein>
<proteinExistence type="predicted"/>
<feature type="region of interest" description="Disordered" evidence="1">
    <location>
        <begin position="151"/>
        <end position="207"/>
    </location>
</feature>
<dbReference type="Pfam" id="PF05306">
    <property type="entry name" value="DUF733"/>
    <property type="match status" value="1"/>
</dbReference>
<evidence type="ECO:0000256" key="1">
    <source>
        <dbReference type="SAM" id="MobiDB-lite"/>
    </source>
</evidence>
<dbReference type="Proteomes" id="UP001652661">
    <property type="component" value="Chromosome 3L"/>
</dbReference>
<evidence type="ECO:0000313" key="3">
    <source>
        <dbReference type="RefSeq" id="XP_070141710.1"/>
    </source>
</evidence>
<accession>A0ABM4GG65</accession>
<reference evidence="3" key="1">
    <citation type="submission" date="2025-08" db="UniProtKB">
        <authorList>
            <consortium name="RefSeq"/>
        </authorList>
    </citation>
    <scope>IDENTIFICATION</scope>
    <source>
        <strain evidence="3">14028-0561.14</strain>
        <tissue evidence="3">Whole fly</tissue>
    </source>
</reference>
<dbReference type="RefSeq" id="XP_070141710.1">
    <property type="nucleotide sequence ID" value="XM_070285609.1"/>
</dbReference>
<organism evidence="2 3">
    <name type="scientific">Drosophila kikkawai</name>
    <name type="common">Fruit fly</name>
    <dbReference type="NCBI Taxonomy" id="30033"/>
    <lineage>
        <taxon>Eukaryota</taxon>
        <taxon>Metazoa</taxon>
        <taxon>Ecdysozoa</taxon>
        <taxon>Arthropoda</taxon>
        <taxon>Hexapoda</taxon>
        <taxon>Insecta</taxon>
        <taxon>Pterygota</taxon>
        <taxon>Neoptera</taxon>
        <taxon>Endopterygota</taxon>
        <taxon>Diptera</taxon>
        <taxon>Brachycera</taxon>
        <taxon>Muscomorpha</taxon>
        <taxon>Ephydroidea</taxon>
        <taxon>Drosophilidae</taxon>
        <taxon>Drosophila</taxon>
        <taxon>Sophophora</taxon>
    </lineage>
</organism>
<evidence type="ECO:0000313" key="2">
    <source>
        <dbReference type="Proteomes" id="UP001652661"/>
    </source>
</evidence>
<keyword evidence="2" id="KW-1185">Reference proteome</keyword>
<name>A0ABM4GG65_DROKI</name>
<dbReference type="InterPro" id="IPR007970">
    <property type="entry name" value="DUF733"/>
</dbReference>
<gene>
    <name evidence="3" type="primary">LOC108078829</name>
</gene>
<dbReference type="GeneID" id="108078829"/>
<feature type="compositionally biased region" description="Low complexity" evidence="1">
    <location>
        <begin position="164"/>
        <end position="182"/>
    </location>
</feature>